<dbReference type="GO" id="GO:0045893">
    <property type="term" value="P:positive regulation of DNA-templated transcription"/>
    <property type="evidence" value="ECO:0007669"/>
    <property type="project" value="TreeGrafter"/>
</dbReference>
<evidence type="ECO:0000256" key="4">
    <source>
        <dbReference type="ARBA" id="ARBA00022490"/>
    </source>
</evidence>
<dbReference type="PROSITE" id="PS51703">
    <property type="entry name" value="DZF"/>
    <property type="match status" value="1"/>
</dbReference>
<evidence type="ECO:0000256" key="11">
    <source>
        <dbReference type="ARBA" id="ARBA00023242"/>
    </source>
</evidence>
<sequence>MVLYICSVTRFFTTAACRDISPEEYLQKLLQYQEHYVERTLTSGLDHYQTVANRSPSSEEFLEKYDQLDSGKTDLLPKYMTFLSLVQNHRGLTEEFRQKSEEMTKKTTKTPSNSCQSFESLEDVEKICVQLRHVAKEVEEKKTRSASILRKKDVSQPQKKQILVDLRLWKQSRPFVSVDFSSNTIIYNLLPIGAVPRSSQEKYLVKDMFQCLIGFHGKYINGISKGDREAARGFILEPSIYAPYKSIISDVLTLAESYSTILRFIEERHQFNNGRVNQALCGVLEDLMQDYRISVIQLEMKHRKESLSLQGLLYCIQTHLETMCCLSRVVHAVRKAEARGGRTLSLLHDAGKHNAVEQKVADLFVILIRAASVPYFETLEQWIHTGYVYDPCDEFMIEDNSELDNQNALSKGECSNEYWKKRYRIKKDYVPTFLQQYQQKILRTGKYLNTIKQCKNISSQEMTSMLMKKHVGPKMCYTSLKSLEFTQTIETAYSFASDTLLDLLMNEYDILNRLKSVKRYFLIQQGDFLSIMMDLCEEELMKPVNEILPSRLNSLIELAIRTCSSSKIDPYKNDIYIHTGSEELALQVFRINSINTAHEKEYWKKNSDKNLIGLDVVILRMKTAWPVSLIFNEKVIGCYQMLFRLLLHCKYIERMLCKVWICDQQIKKLEKHYRKHYLRAFLLRRKMLLFIQNISYYMTNEVIEQHWFTLLNVIRKSQNIDDVMKHHWEFLNNCMNDCMLTSSRLIKPLTWLLKNCDEFCAFIQDMRIYFMDAEFTSMLSPGEYLDYSFVSRNNDFAKTSKKESSFEERIRVFETDFNNNLGILLKLIPLTEIDECSSQLSHFLNRQNFNGYYTNLIGCPNVELESKSKMMRGRGGRPMNRTPLRAPFKTIKTHIAKPPFDFVMCEASFTRVNPVNDDNFQAALLKKVSDLTPTEMELNTLNALVVEVQKVFDSLILSPNNFSACQIEESRAVGSFKKGTILKGHKVADVVVVLQTLPFQKSIEVLANRVIDDLKTLQSLPQVDKYGYELNESGFAIKGLLGTVRVRIATVPSNYSKLDPNIHLPVKLLENHSAAIKHVRWFEENAQNETVKNIVRLLRDLKSRFEGLAVLSPWMIDLLAYHVVLNNPKKEPLPESAAYRRALQLLAAGLFLIGSAGIADPCDNNKWLHNAMPYEQQDLLCLTAQTLVRILAHAGHAPLLSGKQSVVTSATMWQGVLVNPMERVYEKPPEKEAAVEEMEVTPTEA</sequence>
<dbReference type="GO" id="GO:0003677">
    <property type="term" value="F:DNA binding"/>
    <property type="evidence" value="ECO:0007669"/>
    <property type="project" value="UniProtKB-KW"/>
</dbReference>
<dbReference type="Pfam" id="PF04130">
    <property type="entry name" value="GCP_C_terminal"/>
    <property type="match status" value="1"/>
</dbReference>
<dbReference type="Pfam" id="PF20965">
    <property type="entry name" value="DZF_C"/>
    <property type="match status" value="1"/>
</dbReference>
<evidence type="ECO:0000256" key="9">
    <source>
        <dbReference type="ARBA" id="ARBA00023163"/>
    </source>
</evidence>
<comment type="similarity">
    <text evidence="3">Belongs to the TUBGCP family.</text>
</comment>
<dbReference type="PROSITE" id="PS50152">
    <property type="entry name" value="25A_SYNTH_3"/>
    <property type="match status" value="1"/>
</dbReference>
<evidence type="ECO:0000259" key="12">
    <source>
        <dbReference type="PROSITE" id="PS51703"/>
    </source>
</evidence>
<dbReference type="Pfam" id="PF17681">
    <property type="entry name" value="GCP_N_terminal"/>
    <property type="match status" value="1"/>
</dbReference>
<keyword evidence="6" id="KW-0805">Transcription regulation</keyword>
<dbReference type="GO" id="GO:0005874">
    <property type="term" value="C:microtubule"/>
    <property type="evidence" value="ECO:0007669"/>
    <property type="project" value="UniProtKB-KW"/>
</dbReference>
<dbReference type="GO" id="GO:0003725">
    <property type="term" value="F:double-stranded RNA binding"/>
    <property type="evidence" value="ECO:0007669"/>
    <property type="project" value="TreeGrafter"/>
</dbReference>
<evidence type="ECO:0000313" key="14">
    <source>
        <dbReference type="Proteomes" id="UP001367676"/>
    </source>
</evidence>
<evidence type="ECO:0000256" key="8">
    <source>
        <dbReference type="ARBA" id="ARBA00023159"/>
    </source>
</evidence>
<keyword evidence="14" id="KW-1185">Reference proteome</keyword>
<reference evidence="13 14" key="1">
    <citation type="submission" date="2024-03" db="EMBL/GenBank/DDBJ databases">
        <title>Adaptation during the transition from Ophiocordyceps entomopathogen to insect associate is accompanied by gene loss and intensified selection.</title>
        <authorList>
            <person name="Ward C.M."/>
            <person name="Onetto C.A."/>
            <person name="Borneman A.R."/>
        </authorList>
    </citation>
    <scope>NUCLEOTIDE SEQUENCE [LARGE SCALE GENOMIC DNA]</scope>
    <source>
        <strain evidence="13">AWRI1</strain>
        <tissue evidence="13">Single Adult Female</tissue>
    </source>
</reference>
<evidence type="ECO:0000313" key="13">
    <source>
        <dbReference type="EMBL" id="KAK7578167.1"/>
    </source>
</evidence>
<dbReference type="InterPro" id="IPR040457">
    <property type="entry name" value="GCP_C"/>
</dbReference>
<comment type="subcellular location">
    <subcellularLocation>
        <location evidence="2">Cytoplasm</location>
        <location evidence="2">Cytoskeleton</location>
    </subcellularLocation>
    <subcellularLocation>
        <location evidence="1">Nucleus</location>
    </subcellularLocation>
</comment>
<comment type="caution">
    <text evidence="13">The sequence shown here is derived from an EMBL/GenBank/DDBJ whole genome shotgun (WGS) entry which is preliminary data.</text>
</comment>
<keyword evidence="10" id="KW-0206">Cytoskeleton</keyword>
<organism evidence="13 14">
    <name type="scientific">Parthenolecanium corni</name>
    <dbReference type="NCBI Taxonomy" id="536013"/>
    <lineage>
        <taxon>Eukaryota</taxon>
        <taxon>Metazoa</taxon>
        <taxon>Ecdysozoa</taxon>
        <taxon>Arthropoda</taxon>
        <taxon>Hexapoda</taxon>
        <taxon>Insecta</taxon>
        <taxon>Pterygota</taxon>
        <taxon>Neoptera</taxon>
        <taxon>Paraneoptera</taxon>
        <taxon>Hemiptera</taxon>
        <taxon>Sternorrhyncha</taxon>
        <taxon>Coccoidea</taxon>
        <taxon>Coccidae</taxon>
        <taxon>Parthenolecanium</taxon>
    </lineage>
</organism>
<evidence type="ECO:0000256" key="7">
    <source>
        <dbReference type="ARBA" id="ARBA00023125"/>
    </source>
</evidence>
<dbReference type="InterPro" id="IPR052134">
    <property type="entry name" value="ILF2"/>
</dbReference>
<dbReference type="InterPro" id="IPR049402">
    <property type="entry name" value="DZF_dom_C"/>
</dbReference>
<dbReference type="PANTHER" id="PTHR46447">
    <property type="entry name" value="INTERLEUKIN ENHANCER-BINDING FACTOR"/>
    <property type="match status" value="1"/>
</dbReference>
<dbReference type="EMBL" id="JBBCAQ010000035">
    <property type="protein sequence ID" value="KAK7578167.1"/>
    <property type="molecule type" value="Genomic_DNA"/>
</dbReference>
<keyword evidence="7" id="KW-0238">DNA-binding</keyword>
<dbReference type="SMART" id="SM00572">
    <property type="entry name" value="DZF"/>
    <property type="match status" value="1"/>
</dbReference>
<keyword evidence="4" id="KW-0963">Cytoplasm</keyword>
<dbReference type="Gene3D" id="3.30.460.10">
    <property type="entry name" value="Beta Polymerase, domain 2"/>
    <property type="match status" value="1"/>
</dbReference>
<protein>
    <recommendedName>
        <fullName evidence="12">DZF domain-containing protein</fullName>
    </recommendedName>
</protein>
<keyword evidence="9" id="KW-0804">Transcription</keyword>
<keyword evidence="11" id="KW-0539">Nucleus</keyword>
<dbReference type="Proteomes" id="UP001367676">
    <property type="component" value="Unassembled WGS sequence"/>
</dbReference>
<dbReference type="InterPro" id="IPR042241">
    <property type="entry name" value="GCP_C_sf"/>
</dbReference>
<dbReference type="GO" id="GO:0071013">
    <property type="term" value="C:catalytic step 2 spliceosome"/>
    <property type="evidence" value="ECO:0007669"/>
    <property type="project" value="TreeGrafter"/>
</dbReference>
<dbReference type="InterPro" id="IPR043519">
    <property type="entry name" value="NT_sf"/>
</dbReference>
<name>A0AAN9Y182_9HEMI</name>
<dbReference type="Gene3D" id="1.20.120.1900">
    <property type="entry name" value="Gamma-tubulin complex, C-terminal domain"/>
    <property type="match status" value="1"/>
</dbReference>
<evidence type="ECO:0000256" key="3">
    <source>
        <dbReference type="ARBA" id="ARBA00010337"/>
    </source>
</evidence>
<evidence type="ECO:0000256" key="10">
    <source>
        <dbReference type="ARBA" id="ARBA00023212"/>
    </source>
</evidence>
<dbReference type="Pfam" id="PF07528">
    <property type="entry name" value="DZF_N"/>
    <property type="match status" value="1"/>
</dbReference>
<feature type="domain" description="DZF" evidence="12">
    <location>
        <begin position="892"/>
        <end position="1239"/>
    </location>
</feature>
<dbReference type="GO" id="GO:0043015">
    <property type="term" value="F:gamma-tubulin binding"/>
    <property type="evidence" value="ECO:0007669"/>
    <property type="project" value="InterPro"/>
</dbReference>
<evidence type="ECO:0000256" key="5">
    <source>
        <dbReference type="ARBA" id="ARBA00022701"/>
    </source>
</evidence>
<evidence type="ECO:0000256" key="2">
    <source>
        <dbReference type="ARBA" id="ARBA00004245"/>
    </source>
</evidence>
<gene>
    <name evidence="13" type="ORF">V9T40_010372</name>
</gene>
<dbReference type="AlphaFoldDB" id="A0AAN9Y182"/>
<dbReference type="Gene3D" id="1.10.1410.40">
    <property type="match status" value="1"/>
</dbReference>
<evidence type="ECO:0000256" key="1">
    <source>
        <dbReference type="ARBA" id="ARBA00004123"/>
    </source>
</evidence>
<dbReference type="PANTHER" id="PTHR46447:SF1">
    <property type="entry name" value="INTERLEUKIN ENHANCER-BINDING FACTOR 2"/>
    <property type="match status" value="1"/>
</dbReference>
<accession>A0AAN9Y182</accession>
<evidence type="ECO:0000256" key="6">
    <source>
        <dbReference type="ARBA" id="ARBA00023015"/>
    </source>
</evidence>
<proteinExistence type="inferred from homology"/>
<keyword evidence="5" id="KW-0493">Microtubule</keyword>
<keyword evidence="8" id="KW-0010">Activator</keyword>
<dbReference type="InterPro" id="IPR049401">
    <property type="entry name" value="DZF_dom_N"/>
</dbReference>
<dbReference type="InterPro" id="IPR006561">
    <property type="entry name" value="DZF_dom"/>
</dbReference>
<dbReference type="InterPro" id="IPR041470">
    <property type="entry name" value="GCP_N"/>
</dbReference>
<dbReference type="SUPFAM" id="SSF81301">
    <property type="entry name" value="Nucleotidyltransferase"/>
    <property type="match status" value="1"/>
</dbReference>